<accession>A0AC35TM40</accession>
<organism evidence="1 2">
    <name type="scientific">Rhabditophanes sp. KR3021</name>
    <dbReference type="NCBI Taxonomy" id="114890"/>
    <lineage>
        <taxon>Eukaryota</taxon>
        <taxon>Metazoa</taxon>
        <taxon>Ecdysozoa</taxon>
        <taxon>Nematoda</taxon>
        <taxon>Chromadorea</taxon>
        <taxon>Rhabditida</taxon>
        <taxon>Tylenchina</taxon>
        <taxon>Panagrolaimomorpha</taxon>
        <taxon>Strongyloidoidea</taxon>
        <taxon>Alloionematidae</taxon>
        <taxon>Rhabditophanes</taxon>
    </lineage>
</organism>
<reference evidence="2" key="1">
    <citation type="submission" date="2016-11" db="UniProtKB">
        <authorList>
            <consortium name="WormBaseParasite"/>
        </authorList>
    </citation>
    <scope>IDENTIFICATION</scope>
    <source>
        <strain evidence="2">KR3021</strain>
    </source>
</reference>
<protein>
    <submittedName>
        <fullName evidence="2">HECT domain-containing protein</fullName>
    </submittedName>
</protein>
<sequence length="289" mass="33231">MSRVNDNAGKEPVGESKRKMTIKTADLSEEEKTILKTLRAYYKILQESKDVSFFLNDDTFNATLVQLIDDRRHSIITYLTKILLILTEKVENAKKVASLPQFSHKLSEASEHSFPPKIIKYLLVIQSRLESSKLQRNVTTGNINRKMFYMKDAKQLVFQFDHLTDAQREDVEKACLKLRGVLSISVDIDDMKCIVRVKEIVDSRDVAGTILGCGFEMIKQVIRGDSGETEFFEFYKDQLLDENAMQSLPQYLDDHIEIFNPENCIITNDDLRKVQASGGWMSTIKSFLW</sequence>
<proteinExistence type="predicted"/>
<dbReference type="WBParaSite" id="RSKR_0000209000.1">
    <property type="protein sequence ID" value="RSKR_0000209000.1"/>
    <property type="gene ID" value="RSKR_0000209000"/>
</dbReference>
<name>A0AC35TM40_9BILA</name>
<evidence type="ECO:0000313" key="1">
    <source>
        <dbReference type="Proteomes" id="UP000095286"/>
    </source>
</evidence>
<dbReference type="Proteomes" id="UP000095286">
    <property type="component" value="Unplaced"/>
</dbReference>
<evidence type="ECO:0000313" key="2">
    <source>
        <dbReference type="WBParaSite" id="RSKR_0000209000.1"/>
    </source>
</evidence>